<dbReference type="STRING" id="765257.A0A0C9YYL1"/>
<organism evidence="1 2">
    <name type="scientific">Pisolithus microcarpus 441</name>
    <dbReference type="NCBI Taxonomy" id="765257"/>
    <lineage>
        <taxon>Eukaryota</taxon>
        <taxon>Fungi</taxon>
        <taxon>Dikarya</taxon>
        <taxon>Basidiomycota</taxon>
        <taxon>Agaricomycotina</taxon>
        <taxon>Agaricomycetes</taxon>
        <taxon>Agaricomycetidae</taxon>
        <taxon>Boletales</taxon>
        <taxon>Sclerodermatineae</taxon>
        <taxon>Pisolithaceae</taxon>
        <taxon>Pisolithus</taxon>
    </lineage>
</organism>
<proteinExistence type="predicted"/>
<evidence type="ECO:0000313" key="2">
    <source>
        <dbReference type="Proteomes" id="UP000054018"/>
    </source>
</evidence>
<dbReference type="HOGENOM" id="CLU_004552_8_1_1"/>
<dbReference type="AlphaFoldDB" id="A0A0C9YYL1"/>
<reference evidence="1 2" key="1">
    <citation type="submission" date="2014-04" db="EMBL/GenBank/DDBJ databases">
        <authorList>
            <consortium name="DOE Joint Genome Institute"/>
            <person name="Kuo A."/>
            <person name="Kohler A."/>
            <person name="Costa M.D."/>
            <person name="Nagy L.G."/>
            <person name="Floudas D."/>
            <person name="Copeland A."/>
            <person name="Barry K.W."/>
            <person name="Cichocki N."/>
            <person name="Veneault-Fourrey C."/>
            <person name="LaButti K."/>
            <person name="Lindquist E.A."/>
            <person name="Lipzen A."/>
            <person name="Lundell T."/>
            <person name="Morin E."/>
            <person name="Murat C."/>
            <person name="Sun H."/>
            <person name="Tunlid A."/>
            <person name="Henrissat B."/>
            <person name="Grigoriev I.V."/>
            <person name="Hibbett D.S."/>
            <person name="Martin F."/>
            <person name="Nordberg H.P."/>
            <person name="Cantor M.N."/>
            <person name="Hua S.X."/>
        </authorList>
    </citation>
    <scope>NUCLEOTIDE SEQUENCE [LARGE SCALE GENOMIC DNA]</scope>
    <source>
        <strain evidence="1 2">441</strain>
    </source>
</reference>
<dbReference type="EMBL" id="KN833898">
    <property type="protein sequence ID" value="KIK15262.1"/>
    <property type="molecule type" value="Genomic_DNA"/>
</dbReference>
<feature type="non-terminal residue" evidence="1">
    <location>
        <position position="1"/>
    </location>
</feature>
<evidence type="ECO:0000313" key="1">
    <source>
        <dbReference type="EMBL" id="KIK15262.1"/>
    </source>
</evidence>
<reference evidence="2" key="2">
    <citation type="submission" date="2015-01" db="EMBL/GenBank/DDBJ databases">
        <title>Evolutionary Origins and Diversification of the Mycorrhizal Mutualists.</title>
        <authorList>
            <consortium name="DOE Joint Genome Institute"/>
            <consortium name="Mycorrhizal Genomics Consortium"/>
            <person name="Kohler A."/>
            <person name="Kuo A."/>
            <person name="Nagy L.G."/>
            <person name="Floudas D."/>
            <person name="Copeland A."/>
            <person name="Barry K.W."/>
            <person name="Cichocki N."/>
            <person name="Veneault-Fourrey C."/>
            <person name="LaButti K."/>
            <person name="Lindquist E.A."/>
            <person name="Lipzen A."/>
            <person name="Lundell T."/>
            <person name="Morin E."/>
            <person name="Murat C."/>
            <person name="Riley R."/>
            <person name="Ohm R."/>
            <person name="Sun H."/>
            <person name="Tunlid A."/>
            <person name="Henrissat B."/>
            <person name="Grigoriev I.V."/>
            <person name="Hibbett D.S."/>
            <person name="Martin F."/>
        </authorList>
    </citation>
    <scope>NUCLEOTIDE SEQUENCE [LARGE SCALE GENOMIC DNA]</scope>
    <source>
        <strain evidence="2">441</strain>
    </source>
</reference>
<accession>A0A0C9YYL1</accession>
<dbReference type="Proteomes" id="UP000054018">
    <property type="component" value="Unassembled WGS sequence"/>
</dbReference>
<protein>
    <submittedName>
        <fullName evidence="1">Uncharacterized protein</fullName>
    </submittedName>
</protein>
<sequence length="65" mass="7431">LLQVLLHYRLFPTSPSQPHMAVSVKLLAFYRALFERSCDAVNMLVSALNSHYICRGFCMSDHDIC</sequence>
<keyword evidence="2" id="KW-1185">Reference proteome</keyword>
<dbReference type="OrthoDB" id="2647060at2759"/>
<gene>
    <name evidence="1" type="ORF">PISMIDRAFT_79793</name>
</gene>
<feature type="non-terminal residue" evidence="1">
    <location>
        <position position="65"/>
    </location>
</feature>
<name>A0A0C9YYL1_9AGAM</name>